<organism evidence="1 2">
    <name type="scientific">Archangium violaceum Cb vi76</name>
    <dbReference type="NCBI Taxonomy" id="1406225"/>
    <lineage>
        <taxon>Bacteria</taxon>
        <taxon>Pseudomonadati</taxon>
        <taxon>Myxococcota</taxon>
        <taxon>Myxococcia</taxon>
        <taxon>Myxococcales</taxon>
        <taxon>Cystobacterineae</taxon>
        <taxon>Archangiaceae</taxon>
        <taxon>Archangium</taxon>
    </lineage>
</organism>
<dbReference type="RefSeq" id="WP_152622447.1">
    <property type="nucleotide sequence ID" value="NZ_JPMI01000232.1"/>
</dbReference>
<accession>A0A084SMX2</accession>
<dbReference type="AlphaFoldDB" id="A0A084SMX2"/>
<evidence type="ECO:0000313" key="1">
    <source>
        <dbReference type="EMBL" id="KFA89807.1"/>
    </source>
</evidence>
<comment type="caution">
    <text evidence="1">The sequence shown here is derived from an EMBL/GenBank/DDBJ whole genome shotgun (WGS) entry which is preliminary data.</text>
</comment>
<name>A0A084SMX2_9BACT</name>
<evidence type="ECO:0008006" key="3">
    <source>
        <dbReference type="Google" id="ProtNLM"/>
    </source>
</evidence>
<evidence type="ECO:0000313" key="2">
    <source>
        <dbReference type="Proteomes" id="UP000028547"/>
    </source>
</evidence>
<proteinExistence type="predicted"/>
<dbReference type="EMBL" id="JPMI01000232">
    <property type="protein sequence ID" value="KFA89807.1"/>
    <property type="molecule type" value="Genomic_DNA"/>
</dbReference>
<dbReference type="Proteomes" id="UP000028547">
    <property type="component" value="Unassembled WGS sequence"/>
</dbReference>
<gene>
    <name evidence="1" type="ORF">Q664_32175</name>
</gene>
<reference evidence="1 2" key="1">
    <citation type="submission" date="2014-07" db="EMBL/GenBank/DDBJ databases">
        <title>Draft Genome Sequence of Gephyronic Acid Producer, Cystobacter violaceus Strain Cb vi76.</title>
        <authorList>
            <person name="Stevens D.C."/>
            <person name="Young J."/>
            <person name="Carmichael R."/>
            <person name="Tan J."/>
            <person name="Taylor R.E."/>
        </authorList>
    </citation>
    <scope>NUCLEOTIDE SEQUENCE [LARGE SCALE GENOMIC DNA]</scope>
    <source>
        <strain evidence="1 2">Cb vi76</strain>
    </source>
</reference>
<sequence length="193" mass="21955">MALSTDTTTPQLRPARAPAPLEVEEVVSLRGLEQLQGEWRWLWTRCPTATTFQRPEWLLPWYRSSGASFSPRPPWVITLRSEGRLVGLAPLAIREENGGRVVRLLGEGSAEHLDVLMDPLLAPHGVRLLLDWLALNGELWDTCVFEQLREGSPLLHTPAPEGWGDRTETREPCPRTGLHHYRRVLWHGPERKV</sequence>
<protein>
    <recommendedName>
        <fullName evidence="3">Cellulose biosynthesis protein</fullName>
    </recommendedName>
</protein>